<dbReference type="PROSITE" id="PS50929">
    <property type="entry name" value="ABC_TM1F"/>
    <property type="match status" value="1"/>
</dbReference>
<dbReference type="InterPro" id="IPR003439">
    <property type="entry name" value="ABC_transporter-like_ATP-bd"/>
</dbReference>
<proteinExistence type="predicted"/>
<evidence type="ECO:0000259" key="9">
    <source>
        <dbReference type="PROSITE" id="PS50929"/>
    </source>
</evidence>
<keyword evidence="3" id="KW-0547">Nucleotide-binding</keyword>
<keyword evidence="6 7" id="KW-0472">Membrane</keyword>
<name>A0ABS5LAG4_9BACI</name>
<dbReference type="PANTHER" id="PTHR43394:SF1">
    <property type="entry name" value="ATP-BINDING CASSETTE SUB-FAMILY B MEMBER 10, MITOCHONDRIAL"/>
    <property type="match status" value="1"/>
</dbReference>
<feature type="transmembrane region" description="Helical" evidence="7">
    <location>
        <begin position="26"/>
        <end position="47"/>
    </location>
</feature>
<comment type="caution">
    <text evidence="10">The sequence shown here is derived from an EMBL/GenBank/DDBJ whole genome shotgun (WGS) entry which is preliminary data.</text>
</comment>
<evidence type="ECO:0000256" key="4">
    <source>
        <dbReference type="ARBA" id="ARBA00022840"/>
    </source>
</evidence>
<evidence type="ECO:0000256" key="1">
    <source>
        <dbReference type="ARBA" id="ARBA00004651"/>
    </source>
</evidence>
<evidence type="ECO:0000259" key="8">
    <source>
        <dbReference type="PROSITE" id="PS50893"/>
    </source>
</evidence>
<dbReference type="InterPro" id="IPR036640">
    <property type="entry name" value="ABC1_TM_sf"/>
</dbReference>
<evidence type="ECO:0000256" key="7">
    <source>
        <dbReference type="SAM" id="Phobius"/>
    </source>
</evidence>
<dbReference type="PROSITE" id="PS50893">
    <property type="entry name" value="ABC_TRANSPORTER_2"/>
    <property type="match status" value="1"/>
</dbReference>
<comment type="subcellular location">
    <subcellularLocation>
        <location evidence="1">Cell membrane</location>
        <topology evidence="1">Multi-pass membrane protein</topology>
    </subcellularLocation>
</comment>
<evidence type="ECO:0000256" key="6">
    <source>
        <dbReference type="ARBA" id="ARBA00023136"/>
    </source>
</evidence>
<feature type="transmembrane region" description="Helical" evidence="7">
    <location>
        <begin position="284"/>
        <end position="308"/>
    </location>
</feature>
<dbReference type="PROSITE" id="PS00211">
    <property type="entry name" value="ABC_TRANSPORTER_1"/>
    <property type="match status" value="1"/>
</dbReference>
<evidence type="ECO:0000256" key="5">
    <source>
        <dbReference type="ARBA" id="ARBA00022989"/>
    </source>
</evidence>
<dbReference type="InterPro" id="IPR003593">
    <property type="entry name" value="AAA+_ATPase"/>
</dbReference>
<dbReference type="SUPFAM" id="SSF52540">
    <property type="entry name" value="P-loop containing nucleoside triphosphate hydrolases"/>
    <property type="match status" value="1"/>
</dbReference>
<dbReference type="InterPro" id="IPR011527">
    <property type="entry name" value="ABC1_TM_dom"/>
</dbReference>
<dbReference type="EMBL" id="JAGVRK010000001">
    <property type="protein sequence ID" value="MBS2967710.1"/>
    <property type="molecule type" value="Genomic_DNA"/>
</dbReference>
<dbReference type="InterPro" id="IPR027417">
    <property type="entry name" value="P-loop_NTPase"/>
</dbReference>
<feature type="transmembrane region" description="Helical" evidence="7">
    <location>
        <begin position="67"/>
        <end position="89"/>
    </location>
</feature>
<protein>
    <submittedName>
        <fullName evidence="10">ABC transporter ATP-binding protein</fullName>
    </submittedName>
</protein>
<gene>
    <name evidence="10" type="ORF">J9317_02840</name>
</gene>
<dbReference type="GO" id="GO:0005524">
    <property type="term" value="F:ATP binding"/>
    <property type="evidence" value="ECO:0007669"/>
    <property type="project" value="UniProtKB-KW"/>
</dbReference>
<feature type="transmembrane region" description="Helical" evidence="7">
    <location>
        <begin position="143"/>
        <end position="163"/>
    </location>
</feature>
<keyword evidence="2 7" id="KW-0812">Transmembrane</keyword>
<feature type="domain" description="ABC transporter" evidence="8">
    <location>
        <begin position="341"/>
        <end position="576"/>
    </location>
</feature>
<dbReference type="SUPFAM" id="SSF90123">
    <property type="entry name" value="ABC transporter transmembrane region"/>
    <property type="match status" value="1"/>
</dbReference>
<dbReference type="SMART" id="SM00382">
    <property type="entry name" value="AAA"/>
    <property type="match status" value="1"/>
</dbReference>
<evidence type="ECO:0000313" key="11">
    <source>
        <dbReference type="Proteomes" id="UP000682403"/>
    </source>
</evidence>
<keyword evidence="4 10" id="KW-0067">ATP-binding</keyword>
<dbReference type="RefSeq" id="WP_211556359.1">
    <property type="nucleotide sequence ID" value="NZ_JAGVRK010000001.1"/>
</dbReference>
<dbReference type="Pfam" id="PF00005">
    <property type="entry name" value="ABC_tran"/>
    <property type="match status" value="1"/>
</dbReference>
<accession>A0ABS5LAG4</accession>
<dbReference type="Proteomes" id="UP000682403">
    <property type="component" value="Unassembled WGS sequence"/>
</dbReference>
<dbReference type="Gene3D" id="3.40.50.300">
    <property type="entry name" value="P-loop containing nucleotide triphosphate hydrolases"/>
    <property type="match status" value="1"/>
</dbReference>
<feature type="transmembrane region" description="Helical" evidence="7">
    <location>
        <begin position="249"/>
        <end position="272"/>
    </location>
</feature>
<dbReference type="Pfam" id="PF00664">
    <property type="entry name" value="ABC_membrane"/>
    <property type="match status" value="1"/>
</dbReference>
<keyword evidence="5 7" id="KW-1133">Transmembrane helix</keyword>
<feature type="transmembrane region" description="Helical" evidence="7">
    <location>
        <begin position="169"/>
        <end position="186"/>
    </location>
</feature>
<evidence type="ECO:0000256" key="2">
    <source>
        <dbReference type="ARBA" id="ARBA00022692"/>
    </source>
</evidence>
<dbReference type="InterPro" id="IPR017871">
    <property type="entry name" value="ABC_transporter-like_CS"/>
</dbReference>
<dbReference type="PANTHER" id="PTHR43394">
    <property type="entry name" value="ATP-DEPENDENT PERMEASE MDL1, MITOCHONDRIAL"/>
    <property type="match status" value="1"/>
</dbReference>
<dbReference type="InterPro" id="IPR039421">
    <property type="entry name" value="Type_1_exporter"/>
</dbReference>
<keyword evidence="11" id="KW-1185">Reference proteome</keyword>
<evidence type="ECO:0000256" key="3">
    <source>
        <dbReference type="ARBA" id="ARBA00022741"/>
    </source>
</evidence>
<dbReference type="Gene3D" id="1.20.1560.10">
    <property type="entry name" value="ABC transporter type 1, transmembrane domain"/>
    <property type="match status" value="1"/>
</dbReference>
<organism evidence="10 11">
    <name type="scientific">Metabacillus flavus</name>
    <dbReference type="NCBI Taxonomy" id="2823519"/>
    <lineage>
        <taxon>Bacteria</taxon>
        <taxon>Bacillati</taxon>
        <taxon>Bacillota</taxon>
        <taxon>Bacilli</taxon>
        <taxon>Bacillales</taxon>
        <taxon>Bacillaceae</taxon>
        <taxon>Metabacillus</taxon>
    </lineage>
</organism>
<reference evidence="10 11" key="1">
    <citation type="submission" date="2021-04" db="EMBL/GenBank/DDBJ databases">
        <title>Metabacillus sp. strain KIGAM252 whole genome sequence.</title>
        <authorList>
            <person name="Seo M.-J."/>
            <person name="Cho E.-S."/>
            <person name="Hwang C.Y."/>
            <person name="Yoon D.J."/>
        </authorList>
    </citation>
    <scope>NUCLEOTIDE SEQUENCE [LARGE SCALE GENOMIC DNA]</scope>
    <source>
        <strain evidence="10 11">KIGAM252</strain>
    </source>
</reference>
<feature type="domain" description="ABC transmembrane type-1" evidence="9">
    <location>
        <begin position="31"/>
        <end position="310"/>
    </location>
</feature>
<dbReference type="CDD" id="cd18551">
    <property type="entry name" value="ABC_6TM_LmrA_like"/>
    <property type="match status" value="1"/>
</dbReference>
<sequence length="584" mass="64379">MTDQAKNADKKQLDAFINLLKKHKPATWMIVFVLFLSLLETGASLIVPIFTKQLVDQAGAAALSTGMIFLLIGAFVLQSIGAGFSYYMLMYIGEVIVKGIREQLWGHILKLPVPYFDQHQSGETMSRITQDTNTIKTLITNHLVTFISGIIAIAGSVVILFMLDWKMTAIMLAVIPLSMLLLWPMGRKMYKISKATQDGMASFSGDLGRVLGEVRLVKAYSGEEIEEEKGRSGIGNLFRLGLREAKIQAVVSPFMTTIMMVVLVILIGYGGVRVATGSLTAGTLVAIIIYVFQIIVPFTQLASFFTAFQKAMGATDRIHELLSLKTEENGHSEVEVLNKEVRFENIHFSYSEDKPILTDLSFTIAPSKTVALVGPSGGGKTTIFSLIERFYKPVSGEVKIGGQDISTLDLRSWRKQIGYVSQDSPIMSGSIRDNICYGLEREIGDSEVENAARLANAAEFIEKMPDRYETEVGERGVKLSGGQRQRIAIARAILKNPSLLLLDEATSNLDSESEVLVQHALKNLMKGRTTFVIAHRLSTVVDADQILVLENGRLTGQGTHEELLDGHTLYRKLAEKQLQLEPAN</sequence>
<evidence type="ECO:0000313" key="10">
    <source>
        <dbReference type="EMBL" id="MBS2967710.1"/>
    </source>
</evidence>